<evidence type="ECO:0000313" key="2">
    <source>
        <dbReference type="EMBL" id="KIM69770.1"/>
    </source>
</evidence>
<sequence>MLMKMVSQRFPHQCLSCPSRKYSQPTEFLDRGEIESPISVDPSPSASASERKDGLDEEVATVPTTIAQKIHAMMPTLPPFPSPFTSPIRPKSPVFPAEIELPGSPPTSPTGVVNDWKLLGFLSPRAANRSIEPDRQSILSALDLLRSPRGKRQEDLSSPVESTSTVLDCVDDNNSVMMYGPLEPDDTSEVEIACSEIVSVYEDGDEIRTPQARFVPLPTESIEQILMGANESPEGCKGKEKGSCNEVDSEPFIPPDEPWKSPLSKNGQLPEREYRVWVPSLTKISVQTMWWGFRM</sequence>
<dbReference type="OrthoDB" id="3247214at2759"/>
<proteinExistence type="predicted"/>
<accession>A0A0C3EAM1</accession>
<keyword evidence="3" id="KW-1185">Reference proteome</keyword>
<dbReference type="InParanoid" id="A0A0C3EAM1"/>
<dbReference type="EMBL" id="KN822006">
    <property type="protein sequence ID" value="KIM69770.1"/>
    <property type="molecule type" value="Genomic_DNA"/>
</dbReference>
<dbReference type="AlphaFoldDB" id="A0A0C3EAM1"/>
<evidence type="ECO:0000313" key="3">
    <source>
        <dbReference type="Proteomes" id="UP000053989"/>
    </source>
</evidence>
<dbReference type="STRING" id="1036808.A0A0C3EAM1"/>
<feature type="region of interest" description="Disordered" evidence="1">
    <location>
        <begin position="34"/>
        <end position="57"/>
    </location>
</feature>
<organism evidence="2 3">
    <name type="scientific">Scleroderma citrinum Foug A</name>
    <dbReference type="NCBI Taxonomy" id="1036808"/>
    <lineage>
        <taxon>Eukaryota</taxon>
        <taxon>Fungi</taxon>
        <taxon>Dikarya</taxon>
        <taxon>Basidiomycota</taxon>
        <taxon>Agaricomycotina</taxon>
        <taxon>Agaricomycetes</taxon>
        <taxon>Agaricomycetidae</taxon>
        <taxon>Boletales</taxon>
        <taxon>Sclerodermatineae</taxon>
        <taxon>Sclerodermataceae</taxon>
        <taxon>Scleroderma</taxon>
    </lineage>
</organism>
<reference evidence="2 3" key="1">
    <citation type="submission" date="2014-04" db="EMBL/GenBank/DDBJ databases">
        <authorList>
            <consortium name="DOE Joint Genome Institute"/>
            <person name="Kuo A."/>
            <person name="Kohler A."/>
            <person name="Nagy L.G."/>
            <person name="Floudas D."/>
            <person name="Copeland A."/>
            <person name="Barry K.W."/>
            <person name="Cichocki N."/>
            <person name="Veneault-Fourrey C."/>
            <person name="LaButti K."/>
            <person name="Lindquist E.A."/>
            <person name="Lipzen A."/>
            <person name="Lundell T."/>
            <person name="Morin E."/>
            <person name="Murat C."/>
            <person name="Sun H."/>
            <person name="Tunlid A."/>
            <person name="Henrissat B."/>
            <person name="Grigoriev I.V."/>
            <person name="Hibbett D.S."/>
            <person name="Martin F."/>
            <person name="Nordberg H.P."/>
            <person name="Cantor M.N."/>
            <person name="Hua S.X."/>
        </authorList>
    </citation>
    <scope>NUCLEOTIDE SEQUENCE [LARGE SCALE GENOMIC DNA]</scope>
    <source>
        <strain evidence="2 3">Foug A</strain>
    </source>
</reference>
<protein>
    <submittedName>
        <fullName evidence="2">Uncharacterized protein</fullName>
    </submittedName>
</protein>
<reference evidence="3" key="2">
    <citation type="submission" date="2015-01" db="EMBL/GenBank/DDBJ databases">
        <title>Evolutionary Origins and Diversification of the Mycorrhizal Mutualists.</title>
        <authorList>
            <consortium name="DOE Joint Genome Institute"/>
            <consortium name="Mycorrhizal Genomics Consortium"/>
            <person name="Kohler A."/>
            <person name="Kuo A."/>
            <person name="Nagy L.G."/>
            <person name="Floudas D."/>
            <person name="Copeland A."/>
            <person name="Barry K.W."/>
            <person name="Cichocki N."/>
            <person name="Veneault-Fourrey C."/>
            <person name="LaButti K."/>
            <person name="Lindquist E.A."/>
            <person name="Lipzen A."/>
            <person name="Lundell T."/>
            <person name="Morin E."/>
            <person name="Murat C."/>
            <person name="Riley R."/>
            <person name="Ohm R."/>
            <person name="Sun H."/>
            <person name="Tunlid A."/>
            <person name="Henrissat B."/>
            <person name="Grigoriev I.V."/>
            <person name="Hibbett D.S."/>
            <person name="Martin F."/>
        </authorList>
    </citation>
    <scope>NUCLEOTIDE SEQUENCE [LARGE SCALE GENOMIC DNA]</scope>
    <source>
        <strain evidence="3">Foug A</strain>
    </source>
</reference>
<evidence type="ECO:0000256" key="1">
    <source>
        <dbReference type="SAM" id="MobiDB-lite"/>
    </source>
</evidence>
<gene>
    <name evidence="2" type="ORF">SCLCIDRAFT_725234</name>
</gene>
<dbReference type="HOGENOM" id="CLU_943849_0_0_1"/>
<name>A0A0C3EAM1_9AGAM</name>
<dbReference type="Proteomes" id="UP000053989">
    <property type="component" value="Unassembled WGS sequence"/>
</dbReference>